<comment type="caution">
    <text evidence="1">The sequence shown here is derived from an EMBL/GenBank/DDBJ whole genome shotgun (WGS) entry which is preliminary data.</text>
</comment>
<gene>
    <name evidence="1" type="ORF">B2M20_05245</name>
</gene>
<dbReference type="AlphaFoldDB" id="A0A1V4I102"/>
<dbReference type="EMBL" id="MWPQ01000023">
    <property type="protein sequence ID" value="OPH83814.1"/>
    <property type="molecule type" value="Genomic_DNA"/>
</dbReference>
<name>A0A1V4I102_NITVU</name>
<proteinExistence type="predicted"/>
<dbReference type="OrthoDB" id="8240962at2"/>
<reference evidence="1 2" key="1">
    <citation type="submission" date="2017-02" db="EMBL/GenBank/DDBJ databases">
        <title>Genome sequence of the nitrite-oxidizing bacterium Nitrobacter vulgaris strain Ab1.</title>
        <authorList>
            <person name="Mellbye B.L."/>
            <person name="Davis E.W."/>
            <person name="Spieck E."/>
            <person name="Chang J.H."/>
            <person name="Bottomley P.J."/>
            <person name="Sayavedra-Soto L.A."/>
        </authorList>
    </citation>
    <scope>NUCLEOTIDE SEQUENCE [LARGE SCALE GENOMIC DNA]</scope>
    <source>
        <strain evidence="1 2">Ab1</strain>
    </source>
</reference>
<dbReference type="STRING" id="29421.B2M20_05245"/>
<organism evidence="1 2">
    <name type="scientific">Nitrobacter vulgaris</name>
    <dbReference type="NCBI Taxonomy" id="29421"/>
    <lineage>
        <taxon>Bacteria</taxon>
        <taxon>Pseudomonadati</taxon>
        <taxon>Pseudomonadota</taxon>
        <taxon>Alphaproteobacteria</taxon>
        <taxon>Hyphomicrobiales</taxon>
        <taxon>Nitrobacteraceae</taxon>
        <taxon>Nitrobacter</taxon>
    </lineage>
</organism>
<dbReference type="Proteomes" id="UP000189940">
    <property type="component" value="Unassembled WGS sequence"/>
</dbReference>
<accession>A0A1V4I102</accession>
<protein>
    <submittedName>
        <fullName evidence="1">Uncharacterized protein</fullName>
    </submittedName>
</protein>
<evidence type="ECO:0000313" key="1">
    <source>
        <dbReference type="EMBL" id="OPH83814.1"/>
    </source>
</evidence>
<keyword evidence="2" id="KW-1185">Reference proteome</keyword>
<evidence type="ECO:0000313" key="2">
    <source>
        <dbReference type="Proteomes" id="UP000189940"/>
    </source>
</evidence>
<sequence length="78" mass="8557">MQTVVLENIALTAVDDAHALATGVGRIAVKLVMKLLLSPIDRMAQASDVAGVLVHRRKRQQTGKRRCPFSFGHLKHLT</sequence>